<dbReference type="Proteomes" id="UP000015103">
    <property type="component" value="Unassembled WGS sequence"/>
</dbReference>
<keyword evidence="2" id="KW-1185">Reference proteome</keyword>
<reference evidence="1" key="1">
    <citation type="submission" date="2015-05" db="UniProtKB">
        <authorList>
            <consortium name="EnsemblMetazoa"/>
        </authorList>
    </citation>
    <scope>IDENTIFICATION</scope>
</reference>
<protein>
    <submittedName>
        <fullName evidence="1">Uncharacterized protein</fullName>
    </submittedName>
</protein>
<dbReference type="HOGENOM" id="CLU_1339038_0_0_1"/>
<name>T1IFK9_RHOPR</name>
<dbReference type="AlphaFoldDB" id="T1IFK9"/>
<organism evidence="1 2">
    <name type="scientific">Rhodnius prolixus</name>
    <name type="common">Triatomid bug</name>
    <dbReference type="NCBI Taxonomy" id="13249"/>
    <lineage>
        <taxon>Eukaryota</taxon>
        <taxon>Metazoa</taxon>
        <taxon>Ecdysozoa</taxon>
        <taxon>Arthropoda</taxon>
        <taxon>Hexapoda</taxon>
        <taxon>Insecta</taxon>
        <taxon>Pterygota</taxon>
        <taxon>Neoptera</taxon>
        <taxon>Paraneoptera</taxon>
        <taxon>Hemiptera</taxon>
        <taxon>Heteroptera</taxon>
        <taxon>Panheteroptera</taxon>
        <taxon>Cimicomorpha</taxon>
        <taxon>Reduviidae</taxon>
        <taxon>Triatominae</taxon>
        <taxon>Rhodnius</taxon>
    </lineage>
</organism>
<dbReference type="EMBL" id="ACPB03005784">
    <property type="status" value="NOT_ANNOTATED_CDS"/>
    <property type="molecule type" value="Genomic_DNA"/>
</dbReference>
<evidence type="ECO:0000313" key="1">
    <source>
        <dbReference type="EnsemblMetazoa" id="RPRC015078-PA"/>
    </source>
</evidence>
<dbReference type="InParanoid" id="T1IFK9"/>
<proteinExistence type="predicted"/>
<accession>T1IFK9</accession>
<sequence>MDFFHYASKCKVCQSDCKTLELTRDMPPHLQLYFVDPVKEMKKIMKTLLVQNKHCIMYMEEYVPKLETNFLKTKSLLDKKTSEIDVLKKKIELLLEENELLKREVIHLKQTRTSYSAKEAPITDLQDLFGGGNRSFGARSVGSAENKHLFKPRPQRMTPLAALMKNRCALRDNMRMLKPNTPGGRMNQTFIMSSKSPSFASKGKW</sequence>
<dbReference type="VEuPathDB" id="VectorBase:RPRC015078"/>
<evidence type="ECO:0000313" key="2">
    <source>
        <dbReference type="Proteomes" id="UP000015103"/>
    </source>
</evidence>
<dbReference type="EnsemblMetazoa" id="RPRC015078-RA">
    <property type="protein sequence ID" value="RPRC015078-PA"/>
    <property type="gene ID" value="RPRC015078"/>
</dbReference>